<dbReference type="GO" id="GO:0004022">
    <property type="term" value="F:alcohol dehydrogenase (NAD+) activity"/>
    <property type="evidence" value="ECO:0007669"/>
    <property type="project" value="TreeGrafter"/>
</dbReference>
<gene>
    <name evidence="7" type="ORF">B0681_01570</name>
</gene>
<dbReference type="InterPro" id="IPR056798">
    <property type="entry name" value="ADH_Fe_C"/>
</dbReference>
<evidence type="ECO:0000256" key="4">
    <source>
        <dbReference type="ARBA" id="ARBA00023027"/>
    </source>
</evidence>
<dbReference type="InterPro" id="IPR018211">
    <property type="entry name" value="ADH_Fe_CS"/>
</dbReference>
<evidence type="ECO:0000256" key="1">
    <source>
        <dbReference type="ARBA" id="ARBA00001962"/>
    </source>
</evidence>
<accession>A0A1T0CW35</accession>
<dbReference type="Pfam" id="PF00465">
    <property type="entry name" value="Fe-ADH"/>
    <property type="match status" value="1"/>
</dbReference>
<name>A0A1T0CW35_9GAMM</name>
<comment type="similarity">
    <text evidence="2">Belongs to the iron-containing alcohol dehydrogenase family.</text>
</comment>
<dbReference type="STRING" id="573983.B0681_01570"/>
<dbReference type="RefSeq" id="WP_078316983.1">
    <property type="nucleotide sequence ID" value="NZ_MUYV01000001.1"/>
</dbReference>
<reference evidence="7 8" key="1">
    <citation type="submission" date="2017-02" db="EMBL/GenBank/DDBJ databases">
        <title>Draft genome sequence of Moraxella porci CCUG 54912T type strain.</title>
        <authorList>
            <person name="Salva-Serra F."/>
            <person name="Engstrom-Jakobsson H."/>
            <person name="Thorell K."/>
            <person name="Jaen-Luchoro D."/>
            <person name="Gonzales-Siles L."/>
            <person name="Karlsson R."/>
            <person name="Yazdan S."/>
            <person name="Boulund F."/>
            <person name="Johnning A."/>
            <person name="Engstrand L."/>
            <person name="Kristiansson E."/>
            <person name="Moore E."/>
        </authorList>
    </citation>
    <scope>NUCLEOTIDE SEQUENCE [LARGE SCALE GENOMIC DNA]</scope>
    <source>
        <strain evidence="7 8">CCUG 54912</strain>
    </source>
</reference>
<dbReference type="PANTHER" id="PTHR11496">
    <property type="entry name" value="ALCOHOL DEHYDROGENASE"/>
    <property type="match status" value="1"/>
</dbReference>
<dbReference type="Gene3D" id="3.40.50.1970">
    <property type="match status" value="1"/>
</dbReference>
<evidence type="ECO:0000313" key="8">
    <source>
        <dbReference type="Proteomes" id="UP000190683"/>
    </source>
</evidence>
<dbReference type="EMBL" id="MUYV01000001">
    <property type="protein sequence ID" value="OOS26590.1"/>
    <property type="molecule type" value="Genomic_DNA"/>
</dbReference>
<dbReference type="PROSITE" id="PS00060">
    <property type="entry name" value="ADH_IRON_2"/>
    <property type="match status" value="1"/>
</dbReference>
<feature type="domain" description="Alcohol dehydrogenase iron-type/glycerol dehydrogenase GldA" evidence="5">
    <location>
        <begin position="11"/>
        <end position="181"/>
    </location>
</feature>
<dbReference type="GO" id="GO:0046872">
    <property type="term" value="F:metal ion binding"/>
    <property type="evidence" value="ECO:0007669"/>
    <property type="project" value="InterPro"/>
</dbReference>
<sequence>MMRDYFEFYCPVKIIAGQQALENIPFELTLLGVRRVLLITDAGVRQNGLLTPILQAFVGMDIEISCIIDDVPSDSSLQVVKQVSHAYRTHECQAILAVGGGSVIDTAKTANILVSLGGDDLMAYAGAHNLSKPLNPLFVVPTTAGTGSEVTMVAVISDDATQQKIAFASYHLLPNIAILDPRMTKTLPPRLTAMTAMDALTHAIEAYTGLAHNPMSDAYAISAIELVAKNLPKALDTPDDSDARLGLAVAATMAGMAFSNSMVGLVHALGHGLGAIAHLPHGVCMNIFLPVVLSYNQDHDGERLGRLLLPLAGESVYLQTKADQRAAVLIRHIRTLQQSLHARTGLPYTLEQTGQVQISQFDAIAKKALNDGSIIYNQKEATLDDLIELLHQAWHGEWTII</sequence>
<evidence type="ECO:0000259" key="5">
    <source>
        <dbReference type="Pfam" id="PF00465"/>
    </source>
</evidence>
<evidence type="ECO:0000256" key="2">
    <source>
        <dbReference type="ARBA" id="ARBA00007358"/>
    </source>
</evidence>
<dbReference type="PROSITE" id="PS00913">
    <property type="entry name" value="ADH_IRON_1"/>
    <property type="match status" value="1"/>
</dbReference>
<comment type="caution">
    <text evidence="7">The sequence shown here is derived from an EMBL/GenBank/DDBJ whole genome shotgun (WGS) entry which is preliminary data.</text>
</comment>
<evidence type="ECO:0000313" key="7">
    <source>
        <dbReference type="EMBL" id="OOS26590.1"/>
    </source>
</evidence>
<dbReference type="Gene3D" id="1.20.1090.10">
    <property type="entry name" value="Dehydroquinate synthase-like - alpha domain"/>
    <property type="match status" value="1"/>
</dbReference>
<dbReference type="CDD" id="cd14865">
    <property type="entry name" value="Fe-ADH-like"/>
    <property type="match status" value="1"/>
</dbReference>
<organism evidence="7 8">
    <name type="scientific">Moraxella porci DSM 25326</name>
    <dbReference type="NCBI Taxonomy" id="573983"/>
    <lineage>
        <taxon>Bacteria</taxon>
        <taxon>Pseudomonadati</taxon>
        <taxon>Pseudomonadota</taxon>
        <taxon>Gammaproteobacteria</taxon>
        <taxon>Moraxellales</taxon>
        <taxon>Moraxellaceae</taxon>
        <taxon>Moraxella</taxon>
    </lineage>
</organism>
<protein>
    <submittedName>
        <fullName evidence="7">Alcohol dehydrogenase</fullName>
    </submittedName>
</protein>
<dbReference type="AlphaFoldDB" id="A0A1T0CW35"/>
<evidence type="ECO:0000259" key="6">
    <source>
        <dbReference type="Pfam" id="PF25137"/>
    </source>
</evidence>
<dbReference type="Pfam" id="PF25137">
    <property type="entry name" value="ADH_Fe_C"/>
    <property type="match status" value="1"/>
</dbReference>
<dbReference type="FunFam" id="1.20.1090.10:FF:000001">
    <property type="entry name" value="Aldehyde-alcohol dehydrogenase"/>
    <property type="match status" value="1"/>
</dbReference>
<dbReference type="Proteomes" id="UP000190683">
    <property type="component" value="Unassembled WGS sequence"/>
</dbReference>
<comment type="cofactor">
    <cofactor evidence="1">
        <name>Fe cation</name>
        <dbReference type="ChEBI" id="CHEBI:24875"/>
    </cofactor>
</comment>
<keyword evidence="8" id="KW-1185">Reference proteome</keyword>
<dbReference type="InterPro" id="IPR001670">
    <property type="entry name" value="ADH_Fe/GldA"/>
</dbReference>
<dbReference type="FunFam" id="3.40.50.1970:FF:000003">
    <property type="entry name" value="Alcohol dehydrogenase, iron-containing"/>
    <property type="match status" value="1"/>
</dbReference>
<keyword evidence="3" id="KW-0560">Oxidoreductase</keyword>
<keyword evidence="4" id="KW-0520">NAD</keyword>
<dbReference type="InterPro" id="IPR039697">
    <property type="entry name" value="Alcohol_dehydrogenase_Fe"/>
</dbReference>
<feature type="domain" description="Fe-containing alcohol dehydrogenase-like C-terminal" evidence="6">
    <location>
        <begin position="192"/>
        <end position="394"/>
    </location>
</feature>
<evidence type="ECO:0000256" key="3">
    <source>
        <dbReference type="ARBA" id="ARBA00023002"/>
    </source>
</evidence>
<dbReference type="PANTHER" id="PTHR11496:SF102">
    <property type="entry name" value="ALCOHOL DEHYDROGENASE 4"/>
    <property type="match status" value="1"/>
</dbReference>
<proteinExistence type="inferred from homology"/>
<dbReference type="SUPFAM" id="SSF56796">
    <property type="entry name" value="Dehydroquinate synthase-like"/>
    <property type="match status" value="1"/>
</dbReference>